<reference evidence="2" key="1">
    <citation type="submission" date="2020-10" db="EMBL/GenBank/DDBJ databases">
        <authorList>
            <person name="Gilroy R."/>
        </authorList>
    </citation>
    <scope>NUCLEOTIDE SEQUENCE</scope>
    <source>
        <strain evidence="2">2830</strain>
    </source>
</reference>
<protein>
    <recommendedName>
        <fullName evidence="1">Cyclophilin-like domain-containing protein</fullName>
    </recommendedName>
</protein>
<dbReference type="Gene3D" id="2.40.100.20">
    <property type="match status" value="1"/>
</dbReference>
<feature type="domain" description="Cyclophilin-like" evidence="1">
    <location>
        <begin position="7"/>
        <end position="109"/>
    </location>
</feature>
<dbReference type="Pfam" id="PF18050">
    <property type="entry name" value="Cyclophil_like2"/>
    <property type="match status" value="1"/>
</dbReference>
<evidence type="ECO:0000313" key="3">
    <source>
        <dbReference type="Proteomes" id="UP000824124"/>
    </source>
</evidence>
<gene>
    <name evidence="2" type="ORF">IAB00_03470</name>
</gene>
<dbReference type="SUPFAM" id="SSF50891">
    <property type="entry name" value="Cyclophilin-like"/>
    <property type="match status" value="1"/>
</dbReference>
<dbReference type="InterPro" id="IPR029000">
    <property type="entry name" value="Cyclophilin-like_dom_sf"/>
</dbReference>
<accession>A0A9D1HLW0</accession>
<evidence type="ECO:0000259" key="1">
    <source>
        <dbReference type="Pfam" id="PF18050"/>
    </source>
</evidence>
<proteinExistence type="predicted"/>
<dbReference type="Proteomes" id="UP000824124">
    <property type="component" value="Unassembled WGS sequence"/>
</dbReference>
<comment type="caution">
    <text evidence="2">The sequence shown here is derived from an EMBL/GenBank/DDBJ whole genome shotgun (WGS) entry which is preliminary data.</text>
</comment>
<reference evidence="2" key="2">
    <citation type="journal article" date="2021" name="PeerJ">
        <title>Extensive microbial diversity within the chicken gut microbiome revealed by metagenomics and culture.</title>
        <authorList>
            <person name="Gilroy R."/>
            <person name="Ravi A."/>
            <person name="Getino M."/>
            <person name="Pursley I."/>
            <person name="Horton D.L."/>
            <person name="Alikhan N.F."/>
            <person name="Baker D."/>
            <person name="Gharbi K."/>
            <person name="Hall N."/>
            <person name="Watson M."/>
            <person name="Adriaenssens E.M."/>
            <person name="Foster-Nyarko E."/>
            <person name="Jarju S."/>
            <person name="Secka A."/>
            <person name="Antonio M."/>
            <person name="Oren A."/>
            <person name="Chaudhuri R.R."/>
            <person name="La Ragione R."/>
            <person name="Hildebrand F."/>
            <person name="Pallen M.J."/>
        </authorList>
    </citation>
    <scope>NUCLEOTIDE SEQUENCE</scope>
    <source>
        <strain evidence="2">2830</strain>
    </source>
</reference>
<dbReference type="EMBL" id="DVMH01000020">
    <property type="protein sequence ID" value="HIU10293.1"/>
    <property type="molecule type" value="Genomic_DNA"/>
</dbReference>
<name>A0A9D1HLW0_9FIRM</name>
<evidence type="ECO:0000313" key="2">
    <source>
        <dbReference type="EMBL" id="HIU10293.1"/>
    </source>
</evidence>
<organism evidence="2 3">
    <name type="scientific">Candidatus Avidehalobacter gallistercoris</name>
    <dbReference type="NCBI Taxonomy" id="2840694"/>
    <lineage>
        <taxon>Bacteria</taxon>
        <taxon>Bacillati</taxon>
        <taxon>Bacillota</taxon>
        <taxon>Clostridia</taxon>
        <taxon>Eubacteriales</taxon>
        <taxon>Peptococcaceae</taxon>
        <taxon>Peptococcaceae incertae sedis</taxon>
        <taxon>Candidatus Avidehalobacter</taxon>
    </lineage>
</organism>
<dbReference type="InterPro" id="IPR041183">
    <property type="entry name" value="Cyclophilin-like"/>
</dbReference>
<sequence>MRISVKSEQHEIIYELNDSVAAGELYAQLPLTVEVEPFSKNEMTFYPQKLDVTNAPLSDGAAGSLSYYEPWGDVVMFYAPCPPNISLYELGVAVSGAEHIADLSGIITVSAVE</sequence>
<dbReference type="AlphaFoldDB" id="A0A9D1HLW0"/>